<sequence length="48" mass="5068">MLSLQECISSGAVATAFAIESTFALSLARGFYRLARICVEGLVDSSLV</sequence>
<proteinExistence type="predicted"/>
<protein>
    <submittedName>
        <fullName evidence="1">Uncharacterized protein</fullName>
    </submittedName>
</protein>
<reference evidence="1 2" key="1">
    <citation type="journal article" date="2023" name="Microorganisms">
        <title>Isolation and Genomic Characteristics of Cat-Borne Campylobacter felis sp. nov. and Sheep-Borne Campylobacter ovis sp. nov.</title>
        <authorList>
            <person name="Wang H."/>
            <person name="Li Y."/>
            <person name="Gu Y."/>
            <person name="Zhou G."/>
            <person name="Chen X."/>
            <person name="Zhang X."/>
            <person name="Shao Z."/>
            <person name="Zhang J."/>
            <person name="Zhang M."/>
        </authorList>
    </citation>
    <scope>NUCLEOTIDE SEQUENCE [LARGE SCALE GENOMIC DNA]</scope>
    <source>
        <strain evidence="1 2">XJK30-2</strain>
    </source>
</reference>
<accession>A0ACC6FS36</accession>
<dbReference type="EMBL" id="JANURN010000002">
    <property type="protein sequence ID" value="MDL0081496.1"/>
    <property type="molecule type" value="Genomic_DNA"/>
</dbReference>
<gene>
    <name evidence="1" type="ORF">NYG90_02180</name>
</gene>
<name>A0ACC6FS36_9HELI</name>
<dbReference type="Proteomes" id="UP001173802">
    <property type="component" value="Unassembled WGS sequence"/>
</dbReference>
<comment type="caution">
    <text evidence="1">The sequence shown here is derived from an EMBL/GenBank/DDBJ whole genome shotgun (WGS) entry which is preliminary data.</text>
</comment>
<evidence type="ECO:0000313" key="1">
    <source>
        <dbReference type="EMBL" id="MDL0081496.1"/>
    </source>
</evidence>
<keyword evidence="2" id="KW-1185">Reference proteome</keyword>
<evidence type="ECO:0000313" key="2">
    <source>
        <dbReference type="Proteomes" id="UP001173802"/>
    </source>
</evidence>
<organism evidence="1 2">
    <name type="scientific">Helicobacter zhangjianzhongii</name>
    <dbReference type="NCBI Taxonomy" id="2974574"/>
    <lineage>
        <taxon>Bacteria</taxon>
        <taxon>Pseudomonadati</taxon>
        <taxon>Campylobacterota</taxon>
        <taxon>Epsilonproteobacteria</taxon>
        <taxon>Campylobacterales</taxon>
        <taxon>Helicobacteraceae</taxon>
        <taxon>Helicobacter</taxon>
    </lineage>
</organism>